<organism evidence="9 10">
    <name type="scientific">Micrococcus cohnii</name>
    <dbReference type="NCBI Taxonomy" id="993416"/>
    <lineage>
        <taxon>Bacteria</taxon>
        <taxon>Bacillati</taxon>
        <taxon>Actinomycetota</taxon>
        <taxon>Actinomycetes</taxon>
        <taxon>Micrococcales</taxon>
        <taxon>Micrococcaceae</taxon>
        <taxon>Micrococcus</taxon>
    </lineage>
</organism>
<dbReference type="GO" id="GO:0030145">
    <property type="term" value="F:manganese ion binding"/>
    <property type="evidence" value="ECO:0007669"/>
    <property type="project" value="InterPro"/>
</dbReference>
<keyword evidence="7" id="KW-0464">Manganese</keyword>
<keyword evidence="4" id="KW-0479">Metal-binding</keyword>
<dbReference type="Gene3D" id="3.90.79.10">
    <property type="entry name" value="Nucleoside Triphosphate Pyrophosphohydrolase"/>
    <property type="match status" value="1"/>
</dbReference>
<dbReference type="AlphaFoldDB" id="A0A7W7M3N5"/>
<evidence type="ECO:0000256" key="5">
    <source>
        <dbReference type="ARBA" id="ARBA00022801"/>
    </source>
</evidence>
<accession>A0A7W7M3N5</accession>
<dbReference type="PANTHER" id="PTHR12992">
    <property type="entry name" value="NUDIX HYDROLASE"/>
    <property type="match status" value="1"/>
</dbReference>
<comment type="similarity">
    <text evidence="3">Belongs to the Nudix hydrolase family. PCD1 subfamily.</text>
</comment>
<dbReference type="EMBL" id="JACHNA010000001">
    <property type="protein sequence ID" value="MBB4735856.1"/>
    <property type="molecule type" value="Genomic_DNA"/>
</dbReference>
<evidence type="ECO:0000256" key="7">
    <source>
        <dbReference type="ARBA" id="ARBA00023211"/>
    </source>
</evidence>
<dbReference type="InterPro" id="IPR015797">
    <property type="entry name" value="NUDIX_hydrolase-like_dom_sf"/>
</dbReference>
<dbReference type="CDD" id="cd03426">
    <property type="entry name" value="NUDIX_CoAse_Nudt7"/>
    <property type="match status" value="1"/>
</dbReference>
<evidence type="ECO:0000256" key="3">
    <source>
        <dbReference type="ARBA" id="ARBA00006506"/>
    </source>
</evidence>
<dbReference type="Pfam" id="PF00293">
    <property type="entry name" value="NUDIX"/>
    <property type="match status" value="1"/>
</dbReference>
<evidence type="ECO:0000259" key="8">
    <source>
        <dbReference type="PROSITE" id="PS51462"/>
    </source>
</evidence>
<comment type="cofactor">
    <cofactor evidence="1">
        <name>Mn(2+)</name>
        <dbReference type="ChEBI" id="CHEBI:29035"/>
    </cofactor>
</comment>
<dbReference type="Proteomes" id="UP000540191">
    <property type="component" value="Unassembled WGS sequence"/>
</dbReference>
<comment type="cofactor">
    <cofactor evidence="2">
        <name>Mg(2+)</name>
        <dbReference type="ChEBI" id="CHEBI:18420"/>
    </cofactor>
</comment>
<evidence type="ECO:0000256" key="4">
    <source>
        <dbReference type="ARBA" id="ARBA00022723"/>
    </source>
</evidence>
<dbReference type="InterPro" id="IPR045121">
    <property type="entry name" value="CoAse"/>
</dbReference>
<dbReference type="GO" id="GO:0009132">
    <property type="term" value="P:nucleoside diphosphate metabolic process"/>
    <property type="evidence" value="ECO:0007669"/>
    <property type="project" value="InterPro"/>
</dbReference>
<dbReference type="PANTHER" id="PTHR12992:SF11">
    <property type="entry name" value="MITOCHONDRIAL COENZYME A DIPHOSPHATASE NUDT8"/>
    <property type="match status" value="1"/>
</dbReference>
<proteinExistence type="inferred from homology"/>
<dbReference type="PROSITE" id="PS01293">
    <property type="entry name" value="NUDIX_COA"/>
    <property type="match status" value="1"/>
</dbReference>
<evidence type="ECO:0000256" key="6">
    <source>
        <dbReference type="ARBA" id="ARBA00022842"/>
    </source>
</evidence>
<reference evidence="9 10" key="1">
    <citation type="submission" date="2020-08" db="EMBL/GenBank/DDBJ databases">
        <title>Sequencing the genomes of 1000 actinobacteria strains.</title>
        <authorList>
            <person name="Klenk H.-P."/>
        </authorList>
    </citation>
    <scope>NUCLEOTIDE SEQUENCE [LARGE SCALE GENOMIC DNA]</scope>
    <source>
        <strain evidence="9 10">DSM 23974</strain>
    </source>
</reference>
<dbReference type="InterPro" id="IPR000059">
    <property type="entry name" value="NUDIX_hydrolase_NudL_CS"/>
</dbReference>
<dbReference type="GO" id="GO:0010945">
    <property type="term" value="F:coenzyme A diphosphatase activity"/>
    <property type="evidence" value="ECO:0007669"/>
    <property type="project" value="InterPro"/>
</dbReference>
<gene>
    <name evidence="9" type="ORF">HDA30_001364</name>
</gene>
<feature type="domain" description="Nudix hydrolase" evidence="8">
    <location>
        <begin position="72"/>
        <end position="226"/>
    </location>
</feature>
<dbReference type="InterPro" id="IPR000086">
    <property type="entry name" value="NUDIX_hydrolase_dom"/>
</dbReference>
<comment type="caution">
    <text evidence="9">The sequence shown here is derived from an EMBL/GenBank/DDBJ whole genome shotgun (WGS) entry which is preliminary data.</text>
</comment>
<evidence type="ECO:0000313" key="9">
    <source>
        <dbReference type="EMBL" id="MBB4735856.1"/>
    </source>
</evidence>
<dbReference type="RefSeq" id="WP_158496481.1">
    <property type="nucleotide sequence ID" value="NZ_JACHNA010000001.1"/>
</dbReference>
<keyword evidence="5" id="KW-0378">Hydrolase</keyword>
<evidence type="ECO:0000313" key="10">
    <source>
        <dbReference type="Proteomes" id="UP000540191"/>
    </source>
</evidence>
<dbReference type="PROSITE" id="PS51462">
    <property type="entry name" value="NUDIX"/>
    <property type="match status" value="1"/>
</dbReference>
<dbReference type="SUPFAM" id="SSF55811">
    <property type="entry name" value="Nudix"/>
    <property type="match status" value="1"/>
</dbReference>
<dbReference type="GO" id="GO:0000287">
    <property type="term" value="F:magnesium ion binding"/>
    <property type="evidence" value="ECO:0007669"/>
    <property type="project" value="InterPro"/>
</dbReference>
<keyword evidence="6" id="KW-0460">Magnesium</keyword>
<sequence>MDAPFDSQPAAAPSSAGPELARARAELVELIARWGTPADDAAVPHERRPASLTDIPAESAVTWGFDWPRVPAPTPSAVLLLFGPLDDVPARRRTRDVDALLDVLLTQRAQTLRRHAGQVAFPGGRCDPGDGSVVATALREAREETGLDPAAVEVLGVLPPVCVAVSGYVVHPVVGWWRRSSRVDVVDHNEASAVFRVPVADLTDPDGRFMVARPGGRRGLTPGFAVQDRFVWGVTAALLSRVLELLGWDEPWDASRVVDAATRQTVR</sequence>
<evidence type="ECO:0000256" key="2">
    <source>
        <dbReference type="ARBA" id="ARBA00001946"/>
    </source>
</evidence>
<keyword evidence="10" id="KW-1185">Reference proteome</keyword>
<name>A0A7W7M3N5_9MICC</name>
<evidence type="ECO:0000256" key="1">
    <source>
        <dbReference type="ARBA" id="ARBA00001936"/>
    </source>
</evidence>
<protein>
    <submittedName>
        <fullName evidence="9">8-oxo-dGTP pyrophosphatase MutT (NUDIX family)</fullName>
    </submittedName>
</protein>